<dbReference type="InterPro" id="IPR036388">
    <property type="entry name" value="WH-like_DNA-bd_sf"/>
</dbReference>
<dbReference type="SMART" id="SM00421">
    <property type="entry name" value="HTH_LUXR"/>
    <property type="match status" value="1"/>
</dbReference>
<dbReference type="EMBL" id="JBHMBW010000003">
    <property type="protein sequence ID" value="MFB9622711.1"/>
    <property type="molecule type" value="Genomic_DNA"/>
</dbReference>
<keyword evidence="6" id="KW-1185">Reference proteome</keyword>
<dbReference type="PANTHER" id="PTHR44688">
    <property type="entry name" value="DNA-BINDING TRANSCRIPTIONAL ACTIVATOR DEVR_DOSR"/>
    <property type="match status" value="1"/>
</dbReference>
<keyword evidence="3" id="KW-0804">Transcription</keyword>
<dbReference type="PANTHER" id="PTHR44688:SF16">
    <property type="entry name" value="DNA-BINDING TRANSCRIPTIONAL ACTIVATOR DEVR_DOSR"/>
    <property type="match status" value="1"/>
</dbReference>
<dbReference type="Gene3D" id="1.10.10.10">
    <property type="entry name" value="Winged helix-like DNA-binding domain superfamily/Winged helix DNA-binding domain"/>
    <property type="match status" value="1"/>
</dbReference>
<feature type="domain" description="HTH luxR-type" evidence="4">
    <location>
        <begin position="64"/>
        <end position="129"/>
    </location>
</feature>
<dbReference type="SUPFAM" id="SSF46894">
    <property type="entry name" value="C-terminal effector domain of the bipartite response regulators"/>
    <property type="match status" value="1"/>
</dbReference>
<dbReference type="Proteomes" id="UP001589532">
    <property type="component" value="Unassembled WGS sequence"/>
</dbReference>
<dbReference type="PROSITE" id="PS50043">
    <property type="entry name" value="HTH_LUXR_2"/>
    <property type="match status" value="1"/>
</dbReference>
<dbReference type="CDD" id="cd06170">
    <property type="entry name" value="LuxR_C_like"/>
    <property type="match status" value="1"/>
</dbReference>
<evidence type="ECO:0000256" key="2">
    <source>
        <dbReference type="ARBA" id="ARBA00023125"/>
    </source>
</evidence>
<accession>A0ABV5RTF2</accession>
<reference evidence="5 6" key="1">
    <citation type="submission" date="2024-09" db="EMBL/GenBank/DDBJ databases">
        <authorList>
            <person name="Sun Q."/>
            <person name="Mori K."/>
        </authorList>
    </citation>
    <scope>NUCLEOTIDE SEQUENCE [LARGE SCALE GENOMIC DNA]</scope>
    <source>
        <strain evidence="5 6">JCM 3143</strain>
    </source>
</reference>
<sequence length="131" mass="14224">MTMISIVPKSPILHRGLLDVLHEEGIDFAAITPVLVLVADGEHGGLAERVAEAILRQEPAEDRPPARHPDLSARENEVLQRVADGLTQQQIARSMGISRHTVDTYLRRVRAKLGLGNKAELTRAAVLGPSS</sequence>
<name>A0ABV5RTF2_9ACTN</name>
<keyword evidence="2" id="KW-0238">DNA-binding</keyword>
<dbReference type="InterPro" id="IPR000792">
    <property type="entry name" value="Tscrpt_reg_LuxR_C"/>
</dbReference>
<comment type="caution">
    <text evidence="5">The sequence shown here is derived from an EMBL/GenBank/DDBJ whole genome shotgun (WGS) entry which is preliminary data.</text>
</comment>
<keyword evidence="1" id="KW-0805">Transcription regulation</keyword>
<evidence type="ECO:0000256" key="3">
    <source>
        <dbReference type="ARBA" id="ARBA00023163"/>
    </source>
</evidence>
<organism evidence="5 6">
    <name type="scientific">Nonomuraea helvata</name>
    <dbReference type="NCBI Taxonomy" id="37484"/>
    <lineage>
        <taxon>Bacteria</taxon>
        <taxon>Bacillati</taxon>
        <taxon>Actinomycetota</taxon>
        <taxon>Actinomycetes</taxon>
        <taxon>Streptosporangiales</taxon>
        <taxon>Streptosporangiaceae</taxon>
        <taxon>Nonomuraea</taxon>
    </lineage>
</organism>
<evidence type="ECO:0000313" key="6">
    <source>
        <dbReference type="Proteomes" id="UP001589532"/>
    </source>
</evidence>
<evidence type="ECO:0000313" key="5">
    <source>
        <dbReference type="EMBL" id="MFB9622711.1"/>
    </source>
</evidence>
<evidence type="ECO:0000256" key="1">
    <source>
        <dbReference type="ARBA" id="ARBA00023015"/>
    </source>
</evidence>
<gene>
    <name evidence="5" type="ORF">ACFFSA_06425</name>
</gene>
<evidence type="ECO:0000259" key="4">
    <source>
        <dbReference type="PROSITE" id="PS50043"/>
    </source>
</evidence>
<dbReference type="Pfam" id="PF00196">
    <property type="entry name" value="GerE"/>
    <property type="match status" value="1"/>
</dbReference>
<protein>
    <submittedName>
        <fullName evidence="5">Helix-turn-helix transcriptional regulator</fullName>
    </submittedName>
</protein>
<proteinExistence type="predicted"/>
<dbReference type="PRINTS" id="PR00038">
    <property type="entry name" value="HTHLUXR"/>
</dbReference>
<dbReference type="InterPro" id="IPR016032">
    <property type="entry name" value="Sig_transdc_resp-reg_C-effctor"/>
</dbReference>
<dbReference type="RefSeq" id="WP_344987579.1">
    <property type="nucleotide sequence ID" value="NZ_BAAAXV010000001.1"/>
</dbReference>